<accession>A0A833ZMJ9</accession>
<dbReference type="InterPro" id="IPR016024">
    <property type="entry name" value="ARM-type_fold"/>
</dbReference>
<sequence>MQQTLFAQGISTGVISLGHIPECGPTGSNSMNCEFWYELNRSVELFSSSFSSHVIDCVYVYPFQWVLSFACFGQHRDTPDPSFQEEFSGLLLLKMLRSAIEASRDKDKVKSNAVRALGNLLHFLQPCHMEKPRFAEIVEESVQALISAVLTEAAMKVRWNACYAMGNAFKNPALPLGTAPWTSQAYHALTSVVTSCKNFKVRIRSAAALSLPGRREHYGPAGQYAQIWRALVTALQRSEDTTDFLEFKYCASLRTQICQALVHLLSLAGAPDLPCIGESLEVNGDMVQPYILQFLKSGAEGDDSGAPHGPQGRDQMVKTALEHVSGVQAPPGDTAQRAIVGFLQDTLAVYFDSVRC</sequence>
<dbReference type="PANTHER" id="PTHR13366:SF0">
    <property type="entry name" value="HEAT REPEAT-CONTAINING PROTEIN 6"/>
    <property type="match status" value="1"/>
</dbReference>
<protein>
    <submittedName>
        <fullName evidence="1">HEAT repeat containing 6</fullName>
    </submittedName>
</protein>
<proteinExistence type="predicted"/>
<reference evidence="1 2" key="1">
    <citation type="journal article" date="2020" name="Nature">
        <title>Six reference-quality genomes reveal evolution of bat adaptations.</title>
        <authorList>
            <person name="Jebb D."/>
            <person name="Huang Z."/>
            <person name="Pippel M."/>
            <person name="Hughes G.M."/>
            <person name="Lavrichenko K."/>
            <person name="Devanna P."/>
            <person name="Winkler S."/>
            <person name="Jermiin L.S."/>
            <person name="Skirmuntt E.C."/>
            <person name="Katzourakis A."/>
            <person name="Burkitt-Gray L."/>
            <person name="Ray D.A."/>
            <person name="Sullivan K.A.M."/>
            <person name="Roscito J.G."/>
            <person name="Kirilenko B.M."/>
            <person name="Davalos L.M."/>
            <person name="Corthals A.P."/>
            <person name="Power M.L."/>
            <person name="Jones G."/>
            <person name="Ransome R.D."/>
            <person name="Dechmann D.K.N."/>
            <person name="Locatelli A.G."/>
            <person name="Puechmaille S.J."/>
            <person name="Fedrigo O."/>
            <person name="Jarvis E.D."/>
            <person name="Hiller M."/>
            <person name="Vernes S.C."/>
            <person name="Myers E.W."/>
            <person name="Teeling E.C."/>
        </authorList>
    </citation>
    <scope>NUCLEOTIDE SEQUENCE [LARGE SCALE GENOMIC DNA]</scope>
    <source>
        <strain evidence="1">Bat1K_MPI-CBG_1</strain>
    </source>
</reference>
<dbReference type="EMBL" id="JABVXQ010000008">
    <property type="protein sequence ID" value="KAF6094115.1"/>
    <property type="molecule type" value="Genomic_DNA"/>
</dbReference>
<dbReference type="PANTHER" id="PTHR13366">
    <property type="entry name" value="MALARIA ANTIGEN-RELATED"/>
    <property type="match status" value="1"/>
</dbReference>
<evidence type="ECO:0000313" key="1">
    <source>
        <dbReference type="EMBL" id="KAF6094115.1"/>
    </source>
</evidence>
<name>A0A833ZMJ9_9CHIR</name>
<dbReference type="InterPro" id="IPR011989">
    <property type="entry name" value="ARM-like"/>
</dbReference>
<dbReference type="AlphaFoldDB" id="A0A833ZMJ9"/>
<dbReference type="Gene3D" id="1.25.10.10">
    <property type="entry name" value="Leucine-rich Repeat Variant"/>
    <property type="match status" value="1"/>
</dbReference>
<evidence type="ECO:0000313" key="2">
    <source>
        <dbReference type="Proteomes" id="UP000664940"/>
    </source>
</evidence>
<dbReference type="InterPro" id="IPR052107">
    <property type="entry name" value="HEAT6"/>
</dbReference>
<organism evidence="1 2">
    <name type="scientific">Phyllostomus discolor</name>
    <name type="common">pale spear-nosed bat</name>
    <dbReference type="NCBI Taxonomy" id="89673"/>
    <lineage>
        <taxon>Eukaryota</taxon>
        <taxon>Metazoa</taxon>
        <taxon>Chordata</taxon>
        <taxon>Craniata</taxon>
        <taxon>Vertebrata</taxon>
        <taxon>Euteleostomi</taxon>
        <taxon>Mammalia</taxon>
        <taxon>Eutheria</taxon>
        <taxon>Laurasiatheria</taxon>
        <taxon>Chiroptera</taxon>
        <taxon>Yangochiroptera</taxon>
        <taxon>Phyllostomidae</taxon>
        <taxon>Phyllostominae</taxon>
        <taxon>Phyllostomus</taxon>
    </lineage>
</organism>
<dbReference type="SUPFAM" id="SSF48371">
    <property type="entry name" value="ARM repeat"/>
    <property type="match status" value="1"/>
</dbReference>
<dbReference type="Proteomes" id="UP000664940">
    <property type="component" value="Unassembled WGS sequence"/>
</dbReference>
<gene>
    <name evidence="1" type="ORF">HJG60_006165</name>
</gene>
<comment type="caution">
    <text evidence="1">The sequence shown here is derived from an EMBL/GenBank/DDBJ whole genome shotgun (WGS) entry which is preliminary data.</text>
</comment>